<dbReference type="GO" id="GO:0020037">
    <property type="term" value="F:heme binding"/>
    <property type="evidence" value="ECO:0007669"/>
    <property type="project" value="TreeGrafter"/>
</dbReference>
<reference evidence="5 6" key="1">
    <citation type="submission" date="2019-06" db="EMBL/GenBank/DDBJ databases">
        <title>Sequencing the genomes of 1000 actinobacteria strains.</title>
        <authorList>
            <person name="Klenk H.-P."/>
        </authorList>
    </citation>
    <scope>NUCLEOTIDE SEQUENCE [LARGE SCALE GENOMIC DNA]</scope>
    <source>
        <strain evidence="5 6">DSM 45928</strain>
    </source>
</reference>
<keyword evidence="1 4" id="KW-0349">Heme</keyword>
<feature type="binding site" evidence="4">
    <location>
        <position position="189"/>
    </location>
    <ligand>
        <name>heme b</name>
        <dbReference type="ChEBI" id="CHEBI:60344"/>
    </ligand>
</feature>
<dbReference type="SUPFAM" id="SSF48613">
    <property type="entry name" value="Heme oxygenase-like"/>
    <property type="match status" value="1"/>
</dbReference>
<evidence type="ECO:0000256" key="3">
    <source>
        <dbReference type="ARBA" id="ARBA00023004"/>
    </source>
</evidence>
<dbReference type="PRINTS" id="PR00088">
    <property type="entry name" value="HAEMOXYGNASE"/>
</dbReference>
<evidence type="ECO:0000256" key="2">
    <source>
        <dbReference type="ARBA" id="ARBA00022723"/>
    </source>
</evidence>
<dbReference type="InterPro" id="IPR002051">
    <property type="entry name" value="Haem_Oase"/>
</dbReference>
<dbReference type="InterPro" id="IPR016053">
    <property type="entry name" value="Haem_Oase-like"/>
</dbReference>
<dbReference type="GO" id="GO:0004392">
    <property type="term" value="F:heme oxygenase (decyclizing) activity"/>
    <property type="evidence" value="ECO:0007669"/>
    <property type="project" value="InterPro"/>
</dbReference>
<keyword evidence="2" id="KW-0479">Metal-binding</keyword>
<dbReference type="AlphaFoldDB" id="A0A543ATY0"/>
<dbReference type="InParanoid" id="A0A543ATY0"/>
<accession>A0A543ATY0</accession>
<gene>
    <name evidence="5" type="ORF">FB566_1557</name>
</gene>
<evidence type="ECO:0000313" key="5">
    <source>
        <dbReference type="EMBL" id="TQL76037.1"/>
    </source>
</evidence>
<name>A0A543ATY0_9ACTN</name>
<dbReference type="Proteomes" id="UP000317043">
    <property type="component" value="Unassembled WGS sequence"/>
</dbReference>
<organism evidence="5 6">
    <name type="scientific">Stackebrandtia endophytica</name>
    <dbReference type="NCBI Taxonomy" id="1496996"/>
    <lineage>
        <taxon>Bacteria</taxon>
        <taxon>Bacillati</taxon>
        <taxon>Actinomycetota</taxon>
        <taxon>Actinomycetes</taxon>
        <taxon>Glycomycetales</taxon>
        <taxon>Glycomycetaceae</taxon>
        <taxon>Stackebrandtia</taxon>
    </lineage>
</organism>
<evidence type="ECO:0000256" key="1">
    <source>
        <dbReference type="ARBA" id="ARBA00022617"/>
    </source>
</evidence>
<dbReference type="Gene3D" id="1.20.910.10">
    <property type="entry name" value="Heme oxygenase-like"/>
    <property type="match status" value="1"/>
</dbReference>
<dbReference type="Pfam" id="PF01126">
    <property type="entry name" value="Heme_oxygenase"/>
    <property type="match status" value="1"/>
</dbReference>
<dbReference type="InterPro" id="IPR016084">
    <property type="entry name" value="Haem_Oase-like_multi-hlx"/>
</dbReference>
<dbReference type="PANTHER" id="PTHR10720">
    <property type="entry name" value="HEME OXYGENASE"/>
    <property type="match status" value="1"/>
</dbReference>
<keyword evidence="3" id="KW-0408">Iron</keyword>
<dbReference type="OrthoDB" id="5493802at2"/>
<sequence>MTLDAPPTPFSVALRQATWARHEGISQAADPDETTSDETDLLGALLSGDLHLDDYTALHAQQYFVYRLLDEAQEALRDHPVAGRFNFPELGRAAAFEADLALLIGPDWRDRVEPIPATRRYLDRMREVCFDWAGGFIAHHYTRYLGDLSGGQAFRAAANDTYGFADGPGVSFYVFDSIPDATAFKDEYRSRLDSAGFTGDERDRVIAEVLGAYDFNGAVLSELGTRMRRSV</sequence>
<proteinExistence type="predicted"/>
<dbReference type="PANTHER" id="PTHR10720:SF0">
    <property type="entry name" value="HEME OXYGENASE"/>
    <property type="match status" value="1"/>
</dbReference>
<feature type="binding site" evidence="4">
    <location>
        <position position="141"/>
    </location>
    <ligand>
        <name>heme b</name>
        <dbReference type="ChEBI" id="CHEBI:60344"/>
    </ligand>
</feature>
<dbReference type="RefSeq" id="WP_142036828.1">
    <property type="nucleotide sequence ID" value="NZ_JBHTGS010000001.1"/>
</dbReference>
<dbReference type="PIRSF" id="PIRSF000343">
    <property type="entry name" value="Haem_Oase"/>
    <property type="match status" value="1"/>
</dbReference>
<dbReference type="EMBL" id="VFOW01000001">
    <property type="protein sequence ID" value="TQL76037.1"/>
    <property type="molecule type" value="Genomic_DNA"/>
</dbReference>
<dbReference type="GO" id="GO:0006788">
    <property type="term" value="P:heme oxidation"/>
    <property type="evidence" value="ECO:0007669"/>
    <property type="project" value="InterPro"/>
</dbReference>
<comment type="caution">
    <text evidence="5">The sequence shown here is derived from an EMBL/GenBank/DDBJ whole genome shotgun (WGS) entry which is preliminary data.</text>
</comment>
<dbReference type="GO" id="GO:0042167">
    <property type="term" value="P:heme catabolic process"/>
    <property type="evidence" value="ECO:0007669"/>
    <property type="project" value="TreeGrafter"/>
</dbReference>
<dbReference type="CDD" id="cd19165">
    <property type="entry name" value="HemeO"/>
    <property type="match status" value="1"/>
</dbReference>
<keyword evidence="6" id="KW-1185">Reference proteome</keyword>
<dbReference type="GO" id="GO:0006979">
    <property type="term" value="P:response to oxidative stress"/>
    <property type="evidence" value="ECO:0007669"/>
    <property type="project" value="TreeGrafter"/>
</dbReference>
<dbReference type="GO" id="GO:0046872">
    <property type="term" value="F:metal ion binding"/>
    <property type="evidence" value="ECO:0007669"/>
    <property type="project" value="UniProtKB-KW"/>
</dbReference>
<evidence type="ECO:0000313" key="6">
    <source>
        <dbReference type="Proteomes" id="UP000317043"/>
    </source>
</evidence>
<protein>
    <submittedName>
        <fullName evidence="5">Heme oxygenase</fullName>
    </submittedName>
</protein>
<evidence type="ECO:0000256" key="4">
    <source>
        <dbReference type="PIRSR" id="PIRSR000343-1"/>
    </source>
</evidence>